<feature type="non-terminal residue" evidence="4">
    <location>
        <position position="1"/>
    </location>
</feature>
<keyword evidence="2" id="KW-0808">Transferase</keyword>
<dbReference type="SUPFAM" id="SSF51161">
    <property type="entry name" value="Trimeric LpxA-like enzymes"/>
    <property type="match status" value="1"/>
</dbReference>
<proteinExistence type="inferred from homology"/>
<dbReference type="Gene3D" id="2.160.10.10">
    <property type="entry name" value="Hexapeptide repeat proteins"/>
    <property type="match status" value="1"/>
</dbReference>
<evidence type="ECO:0000256" key="1">
    <source>
        <dbReference type="ARBA" id="ARBA00007274"/>
    </source>
</evidence>
<evidence type="ECO:0000313" key="5">
    <source>
        <dbReference type="Proteomes" id="UP000799776"/>
    </source>
</evidence>
<evidence type="ECO:0000256" key="2">
    <source>
        <dbReference type="ARBA" id="ARBA00022679"/>
    </source>
</evidence>
<comment type="similarity">
    <text evidence="1">Belongs to the transferase hexapeptide repeat family.</text>
</comment>
<gene>
    <name evidence="4" type="ORF">K490DRAFT_3569</name>
</gene>
<dbReference type="PANTHER" id="PTHR23416">
    <property type="entry name" value="SIALIC ACID SYNTHASE-RELATED"/>
    <property type="match status" value="1"/>
</dbReference>
<evidence type="ECO:0000259" key="3">
    <source>
        <dbReference type="SMART" id="SM01266"/>
    </source>
</evidence>
<name>A0A9P4HV95_9PEZI</name>
<dbReference type="PANTHER" id="PTHR23416:SF76">
    <property type="entry name" value="ZN(II)2CYS6 TRANSCRIPTION FACTOR (EUROFUNG)"/>
    <property type="match status" value="1"/>
</dbReference>
<comment type="caution">
    <text evidence="4">The sequence shown here is derived from an EMBL/GenBank/DDBJ whole genome shotgun (WGS) entry which is preliminary data.</text>
</comment>
<reference evidence="4" key="1">
    <citation type="journal article" date="2020" name="Stud. Mycol.">
        <title>101 Dothideomycetes genomes: a test case for predicting lifestyles and emergence of pathogens.</title>
        <authorList>
            <person name="Haridas S."/>
            <person name="Albert R."/>
            <person name="Binder M."/>
            <person name="Bloem J."/>
            <person name="Labutti K."/>
            <person name="Salamov A."/>
            <person name="Andreopoulos B."/>
            <person name="Baker S."/>
            <person name="Barry K."/>
            <person name="Bills G."/>
            <person name="Bluhm B."/>
            <person name="Cannon C."/>
            <person name="Castanera R."/>
            <person name="Culley D."/>
            <person name="Daum C."/>
            <person name="Ezra D."/>
            <person name="Gonzalez J."/>
            <person name="Henrissat B."/>
            <person name="Kuo A."/>
            <person name="Liang C."/>
            <person name="Lipzen A."/>
            <person name="Lutzoni F."/>
            <person name="Magnuson J."/>
            <person name="Mondo S."/>
            <person name="Nolan M."/>
            <person name="Ohm R."/>
            <person name="Pangilinan J."/>
            <person name="Park H.-J."/>
            <person name="Ramirez L."/>
            <person name="Alfaro M."/>
            <person name="Sun H."/>
            <person name="Tritt A."/>
            <person name="Yoshinaga Y."/>
            <person name="Zwiers L.-H."/>
            <person name="Turgeon B."/>
            <person name="Goodwin S."/>
            <person name="Spatafora J."/>
            <person name="Crous P."/>
            <person name="Grigoriev I."/>
        </authorList>
    </citation>
    <scope>NUCLEOTIDE SEQUENCE</scope>
    <source>
        <strain evidence="4">CBS 121410</strain>
    </source>
</reference>
<dbReference type="InterPro" id="IPR051159">
    <property type="entry name" value="Hexapeptide_acetyltransf"/>
</dbReference>
<protein>
    <submittedName>
        <fullName evidence="4">Trimeric LpxA-like protein</fullName>
    </submittedName>
</protein>
<feature type="non-terminal residue" evidence="4">
    <location>
        <position position="181"/>
    </location>
</feature>
<dbReference type="InterPro" id="IPR024688">
    <property type="entry name" value="Mac_dom"/>
</dbReference>
<dbReference type="InterPro" id="IPR001451">
    <property type="entry name" value="Hexapep"/>
</dbReference>
<dbReference type="Proteomes" id="UP000799776">
    <property type="component" value="Unassembled WGS sequence"/>
</dbReference>
<dbReference type="SMART" id="SM01266">
    <property type="entry name" value="Mac"/>
    <property type="match status" value="1"/>
</dbReference>
<feature type="domain" description="Maltose/galactoside acetyltransferase" evidence="3">
    <location>
        <begin position="4"/>
        <end position="58"/>
    </location>
</feature>
<sequence>RTEKEKMISGDHYHPFNPQLVQEREDCKIALSRFNNALTMGVSRQERSRLFRLILEPPHLKQQLPPIQPAGSLGEDVQVEAPFTCDYGYNIMIGDEVVIGANCTIIDPVRVSIGPRCVIGPNVCIYAGTVSTNPKVRKGSKGTAIGKPIHIEEDVYIGGSAIILPGVRIRKGSTIAAGSVV</sequence>
<dbReference type="GO" id="GO:0016407">
    <property type="term" value="F:acetyltransferase activity"/>
    <property type="evidence" value="ECO:0007669"/>
    <property type="project" value="InterPro"/>
</dbReference>
<organism evidence="4 5">
    <name type="scientific">Saccharata proteae CBS 121410</name>
    <dbReference type="NCBI Taxonomy" id="1314787"/>
    <lineage>
        <taxon>Eukaryota</taxon>
        <taxon>Fungi</taxon>
        <taxon>Dikarya</taxon>
        <taxon>Ascomycota</taxon>
        <taxon>Pezizomycotina</taxon>
        <taxon>Dothideomycetes</taxon>
        <taxon>Dothideomycetes incertae sedis</taxon>
        <taxon>Botryosphaeriales</taxon>
        <taxon>Saccharataceae</taxon>
        <taxon>Saccharata</taxon>
    </lineage>
</organism>
<dbReference type="OrthoDB" id="25818at2759"/>
<accession>A0A9P4HV95</accession>
<dbReference type="EMBL" id="ML978727">
    <property type="protein sequence ID" value="KAF2085895.1"/>
    <property type="molecule type" value="Genomic_DNA"/>
</dbReference>
<dbReference type="Pfam" id="PF12464">
    <property type="entry name" value="Mac"/>
    <property type="match status" value="1"/>
</dbReference>
<evidence type="ECO:0000313" key="4">
    <source>
        <dbReference type="EMBL" id="KAF2085895.1"/>
    </source>
</evidence>
<dbReference type="GO" id="GO:0008374">
    <property type="term" value="F:O-acyltransferase activity"/>
    <property type="evidence" value="ECO:0007669"/>
    <property type="project" value="TreeGrafter"/>
</dbReference>
<dbReference type="Pfam" id="PF14602">
    <property type="entry name" value="Hexapep_2"/>
    <property type="match status" value="2"/>
</dbReference>
<dbReference type="InterPro" id="IPR011004">
    <property type="entry name" value="Trimer_LpxA-like_sf"/>
</dbReference>
<keyword evidence="5" id="KW-1185">Reference proteome</keyword>
<dbReference type="AlphaFoldDB" id="A0A9P4HV95"/>